<protein>
    <recommendedName>
        <fullName evidence="8">Transthyretin-like family protein</fullName>
    </recommendedName>
</protein>
<dbReference type="EMBL" id="BTRK01000004">
    <property type="protein sequence ID" value="GMR46973.1"/>
    <property type="molecule type" value="Genomic_DNA"/>
</dbReference>
<dbReference type="Pfam" id="PF01060">
    <property type="entry name" value="TTR-52"/>
    <property type="match status" value="1"/>
</dbReference>
<dbReference type="GO" id="GO:0005576">
    <property type="term" value="C:extracellular region"/>
    <property type="evidence" value="ECO:0007669"/>
    <property type="project" value="UniProtKB-SubCell"/>
</dbReference>
<dbReference type="PANTHER" id="PTHR21700">
    <property type="entry name" value="TRANSTHYRETIN-LIKE FAMILY PROTEIN-RELATED"/>
    <property type="match status" value="1"/>
</dbReference>
<feature type="chain" id="PRO_5042854624" description="Transthyretin-like family protein" evidence="5">
    <location>
        <begin position="19"/>
        <end position="151"/>
    </location>
</feature>
<dbReference type="PANTHER" id="PTHR21700:SF3">
    <property type="entry name" value="TRANSTHYRETIN-LIKE PROTEIN 5"/>
    <property type="match status" value="1"/>
</dbReference>
<feature type="signal peptide" evidence="5">
    <location>
        <begin position="1"/>
        <end position="18"/>
    </location>
</feature>
<comment type="caution">
    <text evidence="6">The sequence shown here is derived from an EMBL/GenBank/DDBJ whole genome shotgun (WGS) entry which is preliminary data.</text>
</comment>
<evidence type="ECO:0000313" key="6">
    <source>
        <dbReference type="EMBL" id="GMR46973.1"/>
    </source>
</evidence>
<dbReference type="GO" id="GO:0009986">
    <property type="term" value="C:cell surface"/>
    <property type="evidence" value="ECO:0007669"/>
    <property type="project" value="InterPro"/>
</dbReference>
<comment type="subcellular location">
    <subcellularLocation>
        <location evidence="1">Secreted</location>
    </subcellularLocation>
</comment>
<dbReference type="InterPro" id="IPR038479">
    <property type="entry name" value="Transthyretin-like_sf"/>
</dbReference>
<keyword evidence="3" id="KW-0964">Secreted</keyword>
<feature type="non-terminal residue" evidence="6">
    <location>
        <position position="151"/>
    </location>
</feature>
<feature type="non-terminal residue" evidence="6">
    <location>
        <position position="1"/>
    </location>
</feature>
<evidence type="ECO:0000256" key="4">
    <source>
        <dbReference type="ARBA" id="ARBA00022729"/>
    </source>
</evidence>
<accession>A0AAN5CM86</accession>
<organism evidence="6 7">
    <name type="scientific">Pristionchus mayeri</name>
    <dbReference type="NCBI Taxonomy" id="1317129"/>
    <lineage>
        <taxon>Eukaryota</taxon>
        <taxon>Metazoa</taxon>
        <taxon>Ecdysozoa</taxon>
        <taxon>Nematoda</taxon>
        <taxon>Chromadorea</taxon>
        <taxon>Rhabditida</taxon>
        <taxon>Rhabditina</taxon>
        <taxon>Diplogasteromorpha</taxon>
        <taxon>Diplogasteroidea</taxon>
        <taxon>Neodiplogasteridae</taxon>
        <taxon>Pristionchus</taxon>
    </lineage>
</organism>
<evidence type="ECO:0008006" key="8">
    <source>
        <dbReference type="Google" id="ProtNLM"/>
    </source>
</evidence>
<dbReference type="InterPro" id="IPR001534">
    <property type="entry name" value="Transthyretin-like"/>
</dbReference>
<reference evidence="7" key="1">
    <citation type="submission" date="2022-10" db="EMBL/GenBank/DDBJ databases">
        <title>Genome assembly of Pristionchus species.</title>
        <authorList>
            <person name="Yoshida K."/>
            <person name="Sommer R.J."/>
        </authorList>
    </citation>
    <scope>NUCLEOTIDE SEQUENCE [LARGE SCALE GENOMIC DNA]</scope>
    <source>
        <strain evidence="7">RS5460</strain>
    </source>
</reference>
<dbReference type="Gene3D" id="2.60.40.3330">
    <property type="match status" value="1"/>
</dbReference>
<evidence type="ECO:0000256" key="3">
    <source>
        <dbReference type="ARBA" id="ARBA00022525"/>
    </source>
</evidence>
<evidence type="ECO:0000256" key="5">
    <source>
        <dbReference type="SAM" id="SignalP"/>
    </source>
</evidence>
<comment type="similarity">
    <text evidence="2">Belongs to the nematode transthyretin-like family.</text>
</comment>
<proteinExistence type="inferred from homology"/>
<name>A0AAN5CM86_9BILA</name>
<keyword evidence="4 5" id="KW-0732">Signal</keyword>
<gene>
    <name evidence="6" type="ORF">PMAYCL1PPCAC_17168</name>
</gene>
<keyword evidence="7" id="KW-1185">Reference proteome</keyword>
<dbReference type="AlphaFoldDB" id="A0AAN5CM86"/>
<evidence type="ECO:0000256" key="2">
    <source>
        <dbReference type="ARBA" id="ARBA00010112"/>
    </source>
</evidence>
<evidence type="ECO:0000256" key="1">
    <source>
        <dbReference type="ARBA" id="ARBA00004613"/>
    </source>
</evidence>
<sequence length="151" mass="16555">TMNSSLVVPLLLAGVSSAAVQTIGARGQLMCGDKPIDNTEIKLWATHTFPRADSNLATVKTDSLGRFNVSGTESSVFTLTPEVRLYHRCNNQGILSIPNVCQRKVTYQIPTSYITKSGTVQKWYEMGTMNMEAKQKGETGHCLDNPFRTLG</sequence>
<dbReference type="Proteomes" id="UP001328107">
    <property type="component" value="Unassembled WGS sequence"/>
</dbReference>
<evidence type="ECO:0000313" key="7">
    <source>
        <dbReference type="Proteomes" id="UP001328107"/>
    </source>
</evidence>